<dbReference type="InterPro" id="IPR004495">
    <property type="entry name" value="Met-tRNA-synth_bsu_C"/>
</dbReference>
<evidence type="ECO:0000256" key="6">
    <source>
        <dbReference type="ARBA" id="ARBA00022555"/>
    </source>
</evidence>
<dbReference type="RefSeq" id="WP_353545621.1">
    <property type="nucleotide sequence ID" value="NZ_JAGKSB010000001.1"/>
</dbReference>
<keyword evidence="11 16" id="KW-0067">ATP-binding</keyword>
<evidence type="ECO:0000256" key="15">
    <source>
        <dbReference type="ARBA" id="ARBA00047364"/>
    </source>
</evidence>
<dbReference type="GO" id="GO:0004825">
    <property type="term" value="F:methionine-tRNA ligase activity"/>
    <property type="evidence" value="ECO:0007669"/>
    <property type="project" value="UniProtKB-UniRule"/>
</dbReference>
<dbReference type="SUPFAM" id="SSF47323">
    <property type="entry name" value="Anticodon-binding domain of a subclass of class I aminoacyl-tRNA synthetases"/>
    <property type="match status" value="1"/>
</dbReference>
<evidence type="ECO:0000256" key="10">
    <source>
        <dbReference type="ARBA" id="ARBA00022833"/>
    </source>
</evidence>
<feature type="domain" description="TRNA-binding" evidence="17">
    <location>
        <begin position="588"/>
        <end position="689"/>
    </location>
</feature>
<dbReference type="PRINTS" id="PR01041">
    <property type="entry name" value="TRNASYNTHMET"/>
</dbReference>
<keyword evidence="10 16" id="KW-0862">Zinc</keyword>
<dbReference type="GO" id="GO:0005524">
    <property type="term" value="F:ATP binding"/>
    <property type="evidence" value="ECO:0007669"/>
    <property type="project" value="UniProtKB-UniRule"/>
</dbReference>
<evidence type="ECO:0000256" key="16">
    <source>
        <dbReference type="HAMAP-Rule" id="MF_00098"/>
    </source>
</evidence>
<dbReference type="EMBL" id="JAGKSB010000001">
    <property type="protein sequence ID" value="MBP3942140.1"/>
    <property type="molecule type" value="Genomic_DNA"/>
</dbReference>
<dbReference type="FunFam" id="2.40.50.140:FF:000042">
    <property type="entry name" value="Methionine--tRNA ligase"/>
    <property type="match status" value="1"/>
</dbReference>
<dbReference type="Pfam" id="PF19303">
    <property type="entry name" value="Anticodon_3"/>
    <property type="match status" value="1"/>
</dbReference>
<dbReference type="InterPro" id="IPR023458">
    <property type="entry name" value="Met-tRNA_ligase_1"/>
</dbReference>
<evidence type="ECO:0000256" key="1">
    <source>
        <dbReference type="ARBA" id="ARBA00003314"/>
    </source>
</evidence>
<evidence type="ECO:0000256" key="8">
    <source>
        <dbReference type="ARBA" id="ARBA00022723"/>
    </source>
</evidence>
<evidence type="ECO:0000256" key="12">
    <source>
        <dbReference type="ARBA" id="ARBA00022884"/>
    </source>
</evidence>
<comment type="caution">
    <text evidence="18">The sequence shown here is derived from an EMBL/GenBank/DDBJ whole genome shotgun (WGS) entry which is preliminary data.</text>
</comment>
<comment type="similarity">
    <text evidence="3 16">Belongs to the class-I aminoacyl-tRNA synthetase family. MetG type 1 subfamily.</text>
</comment>
<evidence type="ECO:0000256" key="13">
    <source>
        <dbReference type="ARBA" id="ARBA00022917"/>
    </source>
</evidence>
<evidence type="ECO:0000256" key="9">
    <source>
        <dbReference type="ARBA" id="ARBA00022741"/>
    </source>
</evidence>
<feature type="binding site" evidence="16">
    <location>
        <position position="148"/>
    </location>
    <ligand>
        <name>Zn(2+)</name>
        <dbReference type="ChEBI" id="CHEBI:29105"/>
    </ligand>
</feature>
<dbReference type="InterPro" id="IPR012340">
    <property type="entry name" value="NA-bd_OB-fold"/>
</dbReference>
<dbReference type="InterPro" id="IPR015413">
    <property type="entry name" value="Methionyl/Leucyl_tRNA_Synth"/>
</dbReference>
<keyword evidence="9 16" id="KW-0547">Nucleotide-binding</keyword>
<comment type="subcellular location">
    <subcellularLocation>
        <location evidence="2 16">Cytoplasm</location>
    </subcellularLocation>
</comment>
<evidence type="ECO:0000313" key="18">
    <source>
        <dbReference type="EMBL" id="MBP3942140.1"/>
    </source>
</evidence>
<dbReference type="PROSITE" id="PS50886">
    <property type="entry name" value="TRBD"/>
    <property type="match status" value="1"/>
</dbReference>
<dbReference type="InterPro" id="IPR029038">
    <property type="entry name" value="MetRS_Zn"/>
</dbReference>
<dbReference type="InterPro" id="IPR009080">
    <property type="entry name" value="tRNAsynth_Ia_anticodon-bd"/>
</dbReference>
<keyword evidence="12 16" id="KW-0694">RNA-binding</keyword>
<dbReference type="HAMAP" id="MF_00098">
    <property type="entry name" value="Met_tRNA_synth_type1"/>
    <property type="match status" value="1"/>
</dbReference>
<dbReference type="InterPro" id="IPR033911">
    <property type="entry name" value="MetRS_core"/>
</dbReference>
<dbReference type="AlphaFoldDB" id="A0A8T4H4Q4"/>
<evidence type="ECO:0000256" key="7">
    <source>
        <dbReference type="ARBA" id="ARBA00022598"/>
    </source>
</evidence>
<dbReference type="Pfam" id="PF01588">
    <property type="entry name" value="tRNA_bind"/>
    <property type="match status" value="1"/>
</dbReference>
<evidence type="ECO:0000256" key="5">
    <source>
        <dbReference type="ARBA" id="ARBA00022490"/>
    </source>
</evidence>
<dbReference type="Gene3D" id="2.40.50.140">
    <property type="entry name" value="Nucleic acid-binding proteins"/>
    <property type="match status" value="1"/>
</dbReference>
<name>A0A8T4H4Q4_9SPHI</name>
<reference evidence="18" key="1">
    <citation type="submission" date="2021-03" db="EMBL/GenBank/DDBJ databases">
        <authorList>
            <person name="Lu T."/>
            <person name="Wang Q."/>
            <person name="Han X."/>
        </authorList>
    </citation>
    <scope>NUCLEOTIDE SEQUENCE</scope>
    <source>
        <strain evidence="18">WQ 2009</strain>
    </source>
</reference>
<dbReference type="Gene3D" id="1.10.730.10">
    <property type="entry name" value="Isoleucyl-tRNA Synthetase, Domain 1"/>
    <property type="match status" value="1"/>
</dbReference>
<feature type="short sequence motif" description="'KMSKS' region" evidence="16">
    <location>
        <begin position="342"/>
        <end position="346"/>
    </location>
</feature>
<dbReference type="EC" id="6.1.1.10" evidence="16"/>
<dbReference type="SUPFAM" id="SSF52374">
    <property type="entry name" value="Nucleotidylyl transferase"/>
    <property type="match status" value="1"/>
</dbReference>
<dbReference type="PROSITE" id="PS00178">
    <property type="entry name" value="AA_TRNA_LIGASE_I"/>
    <property type="match status" value="1"/>
</dbReference>
<feature type="binding site" evidence="16">
    <location>
        <position position="161"/>
    </location>
    <ligand>
        <name>Zn(2+)</name>
        <dbReference type="ChEBI" id="CHEBI:29105"/>
    </ligand>
</feature>
<dbReference type="Pfam" id="PF09334">
    <property type="entry name" value="tRNA-synt_1g"/>
    <property type="match status" value="1"/>
</dbReference>
<evidence type="ECO:0000256" key="11">
    <source>
        <dbReference type="ARBA" id="ARBA00022840"/>
    </source>
</evidence>
<keyword evidence="7 16" id="KW-0436">Ligase</keyword>
<dbReference type="FunFam" id="2.20.28.20:FF:000001">
    <property type="entry name" value="Methionine--tRNA ligase"/>
    <property type="match status" value="1"/>
</dbReference>
<feature type="binding site" evidence="16">
    <location>
        <position position="345"/>
    </location>
    <ligand>
        <name>ATP</name>
        <dbReference type="ChEBI" id="CHEBI:30616"/>
    </ligand>
</feature>
<dbReference type="NCBIfam" id="NF001100">
    <property type="entry name" value="PRK00133.1"/>
    <property type="match status" value="1"/>
</dbReference>
<gene>
    <name evidence="16 18" type="primary">metG</name>
    <name evidence="18" type="ORF">J5U18_00925</name>
</gene>
<dbReference type="InterPro" id="IPR041872">
    <property type="entry name" value="Anticodon_Met"/>
</dbReference>
<dbReference type="PANTHER" id="PTHR45765">
    <property type="entry name" value="METHIONINE--TRNA LIGASE"/>
    <property type="match status" value="1"/>
</dbReference>
<dbReference type="GO" id="GO:0006431">
    <property type="term" value="P:methionyl-tRNA aminoacylation"/>
    <property type="evidence" value="ECO:0007669"/>
    <property type="project" value="UniProtKB-UniRule"/>
</dbReference>
<comment type="cofactor">
    <cofactor evidence="16">
        <name>Zn(2+)</name>
        <dbReference type="ChEBI" id="CHEBI:29105"/>
    </cofactor>
    <text evidence="16">Binds 1 zinc ion per subunit.</text>
</comment>
<dbReference type="CDD" id="cd00814">
    <property type="entry name" value="MetRS_core"/>
    <property type="match status" value="1"/>
</dbReference>
<dbReference type="PANTHER" id="PTHR45765:SF1">
    <property type="entry name" value="METHIONINE--TRNA LIGASE, CYTOPLASMIC"/>
    <property type="match status" value="1"/>
</dbReference>
<feature type="short sequence motif" description="'HIGH' region" evidence="16">
    <location>
        <begin position="16"/>
        <end position="26"/>
    </location>
</feature>
<dbReference type="Gene3D" id="3.40.50.620">
    <property type="entry name" value="HUPs"/>
    <property type="match status" value="1"/>
</dbReference>
<proteinExistence type="inferred from homology"/>
<evidence type="ECO:0000259" key="17">
    <source>
        <dbReference type="PROSITE" id="PS50886"/>
    </source>
</evidence>
<dbReference type="NCBIfam" id="TIGR00398">
    <property type="entry name" value="metG"/>
    <property type="match status" value="1"/>
</dbReference>
<keyword evidence="5 16" id="KW-0963">Cytoplasm</keyword>
<comment type="subunit">
    <text evidence="4 16">Homodimer.</text>
</comment>
<dbReference type="InterPro" id="IPR001412">
    <property type="entry name" value="aa-tRNA-synth_I_CS"/>
</dbReference>
<dbReference type="InterPro" id="IPR002547">
    <property type="entry name" value="tRNA-bd_dom"/>
</dbReference>
<dbReference type="Proteomes" id="UP000679691">
    <property type="component" value="Unassembled WGS sequence"/>
</dbReference>
<dbReference type="GO" id="GO:0005829">
    <property type="term" value="C:cytosol"/>
    <property type="evidence" value="ECO:0007669"/>
    <property type="project" value="TreeGrafter"/>
</dbReference>
<sequence length="689" mass="78077">MSNTSKKRYTITSALPYANGPLHIGHLAGAYIPGDIFVRFLRLNNKDVVYVCGSDEHGAAITIRAKKEGITPREIIDKYNKQIKESFEEFGISFDIYHRTSEPIHHQLSQEFFLNLYEKGEFVEKFSEQYYDEEYNQFLADRYIVGTCPNCKSEGAYGDQCEKCGTSLSPTDLINPVSTLSGKTPILRKTKHWYLPLDKYQPWLEQWLINEKKDVLKSNVFGQCQSWLKSGLHPRSMTRDLDWGVDVPLAEAEGKKLYVWLDAPIGYISATKQWALDTGKNWEDYWKKQEDPADDSCLIHFIGKDNIVFHCIIFPAILHAHGEYILPENVPANEFLNLEGDKLSTSRNHAVWLHEYLEEFPGKQDELRYVLTSILPETSDAEFTWKDFQARINNELVAILGNFVNRVMVLSHKYFDGKILMGSPLNEVDTTVFAELAKAPAGIEASIQQYRFREAMAQFIQVARIGNKYLADEEPWKVIKNDEERVKTVLFVAAQIVANLAVLAQPFLPKSATKLFEMLNLPATDWAQAGLADMLTDGHQLGEVQLLFEKVTDEQVAFQLEKLEVSKASNIAANAKVDPIKENITFDDFVKMDIRVGTIIEAEKVAKTKKLLKLTIDTGLDKRTVVSGIAEFFKPEEIVGKQVSILVNLEPREIKGIQSQGMILMAEDADGRLDFVNPNTSVKAGSTIR</sequence>
<evidence type="ECO:0000256" key="4">
    <source>
        <dbReference type="ARBA" id="ARBA00011738"/>
    </source>
</evidence>
<feature type="binding site" evidence="16">
    <location>
        <position position="164"/>
    </location>
    <ligand>
        <name>Zn(2+)</name>
        <dbReference type="ChEBI" id="CHEBI:29105"/>
    </ligand>
</feature>
<feature type="binding site" evidence="16">
    <location>
        <position position="151"/>
    </location>
    <ligand>
        <name>Zn(2+)</name>
        <dbReference type="ChEBI" id="CHEBI:29105"/>
    </ligand>
</feature>
<dbReference type="GO" id="GO:0000049">
    <property type="term" value="F:tRNA binding"/>
    <property type="evidence" value="ECO:0007669"/>
    <property type="project" value="UniProtKB-UniRule"/>
</dbReference>
<dbReference type="GO" id="GO:0046872">
    <property type="term" value="F:metal ion binding"/>
    <property type="evidence" value="ECO:0007669"/>
    <property type="project" value="UniProtKB-KW"/>
</dbReference>
<keyword evidence="19" id="KW-1185">Reference proteome</keyword>
<evidence type="ECO:0000256" key="3">
    <source>
        <dbReference type="ARBA" id="ARBA00008258"/>
    </source>
</evidence>
<organism evidence="18 19">
    <name type="scientific">Rhinopithecimicrobium faecis</name>
    <dbReference type="NCBI Taxonomy" id="2820698"/>
    <lineage>
        <taxon>Bacteria</taxon>
        <taxon>Pseudomonadati</taxon>
        <taxon>Bacteroidota</taxon>
        <taxon>Sphingobacteriia</taxon>
        <taxon>Sphingobacteriales</taxon>
        <taxon>Sphingobacteriaceae</taxon>
        <taxon>Rhinopithecimicrobium</taxon>
    </lineage>
</organism>
<dbReference type="NCBIfam" id="TIGR00399">
    <property type="entry name" value="metG_C_term"/>
    <property type="match status" value="1"/>
</dbReference>
<keyword evidence="13 16" id="KW-0648">Protein biosynthesis</keyword>
<evidence type="ECO:0000256" key="14">
    <source>
        <dbReference type="ARBA" id="ARBA00023146"/>
    </source>
</evidence>
<evidence type="ECO:0000256" key="2">
    <source>
        <dbReference type="ARBA" id="ARBA00004496"/>
    </source>
</evidence>
<dbReference type="CDD" id="cd02800">
    <property type="entry name" value="tRNA_bind_EcMetRS_like"/>
    <property type="match status" value="1"/>
</dbReference>
<keyword evidence="14 16" id="KW-0030">Aminoacyl-tRNA synthetase</keyword>
<dbReference type="SUPFAM" id="SSF50249">
    <property type="entry name" value="Nucleic acid-binding proteins"/>
    <property type="match status" value="1"/>
</dbReference>
<comment type="function">
    <text evidence="1 16">Is required not only for elongation of protein synthesis but also for the initiation of all mRNA translation through initiator tRNA(fMet) aminoacylation.</text>
</comment>
<dbReference type="SUPFAM" id="SSF57770">
    <property type="entry name" value="Methionyl-tRNA synthetase (MetRS), Zn-domain"/>
    <property type="match status" value="1"/>
</dbReference>
<protein>
    <recommendedName>
        <fullName evidence="16">Methionine--tRNA ligase</fullName>
        <ecNumber evidence="16">6.1.1.10</ecNumber>
    </recommendedName>
    <alternativeName>
        <fullName evidence="16">Methionyl-tRNA synthetase</fullName>
        <shortName evidence="16">MetRS</shortName>
    </alternativeName>
</protein>
<keyword evidence="6 16" id="KW-0820">tRNA-binding</keyword>
<dbReference type="CDD" id="cd07957">
    <property type="entry name" value="Anticodon_Ia_Met"/>
    <property type="match status" value="1"/>
</dbReference>
<comment type="catalytic activity">
    <reaction evidence="15 16">
        <text>tRNA(Met) + L-methionine + ATP = L-methionyl-tRNA(Met) + AMP + diphosphate</text>
        <dbReference type="Rhea" id="RHEA:13481"/>
        <dbReference type="Rhea" id="RHEA-COMP:9667"/>
        <dbReference type="Rhea" id="RHEA-COMP:9698"/>
        <dbReference type="ChEBI" id="CHEBI:30616"/>
        <dbReference type="ChEBI" id="CHEBI:33019"/>
        <dbReference type="ChEBI" id="CHEBI:57844"/>
        <dbReference type="ChEBI" id="CHEBI:78442"/>
        <dbReference type="ChEBI" id="CHEBI:78530"/>
        <dbReference type="ChEBI" id="CHEBI:456215"/>
        <dbReference type="EC" id="6.1.1.10"/>
    </reaction>
</comment>
<dbReference type="Gene3D" id="2.20.28.20">
    <property type="entry name" value="Methionyl-tRNA synthetase, Zn-domain"/>
    <property type="match status" value="1"/>
</dbReference>
<accession>A0A8T4H4Q4</accession>
<keyword evidence="8 16" id="KW-0479">Metal-binding</keyword>
<dbReference type="InterPro" id="IPR014758">
    <property type="entry name" value="Met-tRNA_synth"/>
</dbReference>
<dbReference type="InterPro" id="IPR014729">
    <property type="entry name" value="Rossmann-like_a/b/a_fold"/>
</dbReference>
<evidence type="ECO:0000313" key="19">
    <source>
        <dbReference type="Proteomes" id="UP000679691"/>
    </source>
</evidence>